<dbReference type="Proteomes" id="UP000520814">
    <property type="component" value="Unassembled WGS sequence"/>
</dbReference>
<dbReference type="InterPro" id="IPR001173">
    <property type="entry name" value="Glyco_trans_2-like"/>
</dbReference>
<feature type="domain" description="Glycosyltransferase 2-like" evidence="1">
    <location>
        <begin position="6"/>
        <end position="114"/>
    </location>
</feature>
<accession>A0A7W9SR54</accession>
<dbReference type="PANTHER" id="PTHR43179">
    <property type="entry name" value="RHAMNOSYLTRANSFERASE WBBL"/>
    <property type="match status" value="1"/>
</dbReference>
<dbReference type="CDD" id="cd04186">
    <property type="entry name" value="GT_2_like_c"/>
    <property type="match status" value="1"/>
</dbReference>
<proteinExistence type="predicted"/>
<dbReference type="Gene3D" id="3.90.550.10">
    <property type="entry name" value="Spore Coat Polysaccharide Biosynthesis Protein SpsA, Chain A"/>
    <property type="match status" value="1"/>
</dbReference>
<evidence type="ECO:0000259" key="1">
    <source>
        <dbReference type="Pfam" id="PF00535"/>
    </source>
</evidence>
<dbReference type="EMBL" id="JACHGW010000003">
    <property type="protein sequence ID" value="MBB6051312.1"/>
    <property type="molecule type" value="Genomic_DNA"/>
</dbReference>
<gene>
    <name evidence="2" type="ORF">HNQ39_003122</name>
</gene>
<keyword evidence="3" id="KW-1185">Reference proteome</keyword>
<sequence>MSWRAKDDLRECLKSVRGWETVVVDNASGDGSAEMVASEFPEVKLIALSENTGFSGGNNLALEGLDADYALLLNSDATVEPGGLERLLAFADATPDAGIIGPKVINPDGSIQYSCRRWPTFAAGMFRNVWLGRLFPGNKPASDYLMQDFDHASVRDVNWVSGCALLIRKTCLEQIGLLDAETFFMYCEDMDWSLRAHQGNWRVVFFPGCVVTHAIGKSSDNAAERMIREHSRSMWRFWKKHRAFFADKVPALLQPFVWSGIWLRAYVRIAKRRLTGVGKRDWRPKK</sequence>
<dbReference type="SUPFAM" id="SSF53448">
    <property type="entry name" value="Nucleotide-diphospho-sugar transferases"/>
    <property type="match status" value="1"/>
</dbReference>
<dbReference type="Pfam" id="PF00535">
    <property type="entry name" value="Glycos_transf_2"/>
    <property type="match status" value="1"/>
</dbReference>
<comment type="caution">
    <text evidence="2">The sequence shown here is derived from an EMBL/GenBank/DDBJ whole genome shotgun (WGS) entry which is preliminary data.</text>
</comment>
<name>A0A7W9SR54_ARMRO</name>
<dbReference type="PANTHER" id="PTHR43179:SF7">
    <property type="entry name" value="RHAMNOSYLTRANSFERASE WBBL"/>
    <property type="match status" value="1"/>
</dbReference>
<reference evidence="2 3" key="1">
    <citation type="submission" date="2020-08" db="EMBL/GenBank/DDBJ databases">
        <title>Genomic Encyclopedia of Type Strains, Phase IV (KMG-IV): sequencing the most valuable type-strain genomes for metagenomic binning, comparative biology and taxonomic classification.</title>
        <authorList>
            <person name="Goeker M."/>
        </authorList>
    </citation>
    <scope>NUCLEOTIDE SEQUENCE [LARGE SCALE GENOMIC DNA]</scope>
    <source>
        <strain evidence="2 3">DSM 23562</strain>
    </source>
</reference>
<evidence type="ECO:0000313" key="3">
    <source>
        <dbReference type="Proteomes" id="UP000520814"/>
    </source>
</evidence>
<dbReference type="AlphaFoldDB" id="A0A7W9SR54"/>
<protein>
    <recommendedName>
        <fullName evidence="1">Glycosyltransferase 2-like domain-containing protein</fullName>
    </recommendedName>
</protein>
<dbReference type="RefSeq" id="WP_184198022.1">
    <property type="nucleotide sequence ID" value="NZ_JACHGW010000003.1"/>
</dbReference>
<organism evidence="2 3">
    <name type="scientific">Armatimonas rosea</name>
    <dbReference type="NCBI Taxonomy" id="685828"/>
    <lineage>
        <taxon>Bacteria</taxon>
        <taxon>Bacillati</taxon>
        <taxon>Armatimonadota</taxon>
        <taxon>Armatimonadia</taxon>
        <taxon>Armatimonadales</taxon>
        <taxon>Armatimonadaceae</taxon>
        <taxon>Armatimonas</taxon>
    </lineage>
</organism>
<dbReference type="InterPro" id="IPR029044">
    <property type="entry name" value="Nucleotide-diphossugar_trans"/>
</dbReference>
<evidence type="ECO:0000313" key="2">
    <source>
        <dbReference type="EMBL" id="MBB6051312.1"/>
    </source>
</evidence>